<feature type="compositionally biased region" description="Low complexity" evidence="1">
    <location>
        <begin position="77"/>
        <end position="91"/>
    </location>
</feature>
<comment type="caution">
    <text evidence="2">The sequence shown here is derived from an EMBL/GenBank/DDBJ whole genome shotgun (WGS) entry which is preliminary data.</text>
</comment>
<evidence type="ECO:0000313" key="3">
    <source>
        <dbReference type="Proteomes" id="UP000823388"/>
    </source>
</evidence>
<feature type="region of interest" description="Disordered" evidence="1">
    <location>
        <begin position="1"/>
        <end position="111"/>
    </location>
</feature>
<evidence type="ECO:0000256" key="1">
    <source>
        <dbReference type="SAM" id="MobiDB-lite"/>
    </source>
</evidence>
<accession>A0A8T0S3G4</accession>
<reference evidence="2" key="1">
    <citation type="submission" date="2020-05" db="EMBL/GenBank/DDBJ databases">
        <title>WGS assembly of Panicum virgatum.</title>
        <authorList>
            <person name="Lovell J.T."/>
            <person name="Jenkins J."/>
            <person name="Shu S."/>
            <person name="Juenger T.E."/>
            <person name="Schmutz J."/>
        </authorList>
    </citation>
    <scope>NUCLEOTIDE SEQUENCE</scope>
    <source>
        <strain evidence="2">AP13</strain>
    </source>
</reference>
<protein>
    <submittedName>
        <fullName evidence="2">Uncharacterized protein</fullName>
    </submittedName>
</protein>
<evidence type="ECO:0000313" key="2">
    <source>
        <dbReference type="EMBL" id="KAG2592490.1"/>
    </source>
</evidence>
<organism evidence="2 3">
    <name type="scientific">Panicum virgatum</name>
    <name type="common">Blackwell switchgrass</name>
    <dbReference type="NCBI Taxonomy" id="38727"/>
    <lineage>
        <taxon>Eukaryota</taxon>
        <taxon>Viridiplantae</taxon>
        <taxon>Streptophyta</taxon>
        <taxon>Embryophyta</taxon>
        <taxon>Tracheophyta</taxon>
        <taxon>Spermatophyta</taxon>
        <taxon>Magnoliopsida</taxon>
        <taxon>Liliopsida</taxon>
        <taxon>Poales</taxon>
        <taxon>Poaceae</taxon>
        <taxon>PACMAD clade</taxon>
        <taxon>Panicoideae</taxon>
        <taxon>Panicodae</taxon>
        <taxon>Paniceae</taxon>
        <taxon>Panicinae</taxon>
        <taxon>Panicum</taxon>
        <taxon>Panicum sect. Hiantes</taxon>
    </lineage>
</organism>
<dbReference type="AlphaFoldDB" id="A0A8T0S3G4"/>
<sequence>MVKETSQRLPSKANQYTTSQSKNPRTRNAQCRITHTHLSLQEPLAKQEAATHQSPTAVPTGQENQLRKPTPGPGPSNPARGRGRPGNARPLGVGGIFKPREGTTVARRGIV</sequence>
<name>A0A8T0S3G4_PANVG</name>
<gene>
    <name evidence="2" type="ORF">PVAP13_5NG555086</name>
</gene>
<proteinExistence type="predicted"/>
<feature type="compositionally biased region" description="Polar residues" evidence="1">
    <location>
        <begin position="50"/>
        <end position="64"/>
    </location>
</feature>
<dbReference type="Proteomes" id="UP000823388">
    <property type="component" value="Chromosome 5N"/>
</dbReference>
<keyword evidence="3" id="KW-1185">Reference proteome</keyword>
<feature type="compositionally biased region" description="Polar residues" evidence="1">
    <location>
        <begin position="7"/>
        <end position="39"/>
    </location>
</feature>
<dbReference type="EMBL" id="CM029046">
    <property type="protein sequence ID" value="KAG2592490.1"/>
    <property type="molecule type" value="Genomic_DNA"/>
</dbReference>